<gene>
    <name evidence="3" type="ordered locus">Tbd_1330</name>
</gene>
<evidence type="ECO:0000256" key="2">
    <source>
        <dbReference type="SAM" id="SignalP"/>
    </source>
</evidence>
<feature type="chain" id="PRO_5004229014" evidence="2">
    <location>
        <begin position="21"/>
        <end position="121"/>
    </location>
</feature>
<dbReference type="STRING" id="292415.Tbd_1330"/>
<dbReference type="HOGENOM" id="CLU_2036982_0_0_4"/>
<dbReference type="AlphaFoldDB" id="Q3SJ84"/>
<feature type="region of interest" description="Disordered" evidence="1">
    <location>
        <begin position="46"/>
        <end position="70"/>
    </location>
</feature>
<feature type="signal peptide" evidence="2">
    <location>
        <begin position="1"/>
        <end position="20"/>
    </location>
</feature>
<reference evidence="3 4" key="1">
    <citation type="journal article" date="2006" name="J. Bacteriol.">
        <title>The genome sequence of the obligately chemolithoautotrophic, facultatively anaerobic bacterium Thiobacillus denitrificans.</title>
        <authorList>
            <person name="Beller H.R."/>
            <person name="Chain P.S."/>
            <person name="Letain T.E."/>
            <person name="Chakicherla A."/>
            <person name="Larimer F.W."/>
            <person name="Richardson P.M."/>
            <person name="Coleman M.A."/>
            <person name="Wood A.P."/>
            <person name="Kelly D.P."/>
        </authorList>
    </citation>
    <scope>NUCLEOTIDE SEQUENCE [LARGE SCALE GENOMIC DNA]</scope>
    <source>
        <strain evidence="3 4">ATCC 25259</strain>
    </source>
</reference>
<dbReference type="RefSeq" id="WP_011311842.1">
    <property type="nucleotide sequence ID" value="NC_007404.1"/>
</dbReference>
<dbReference type="KEGG" id="tbd:Tbd_1330"/>
<accession>Q3SJ84</accession>
<evidence type="ECO:0000313" key="4">
    <source>
        <dbReference type="Proteomes" id="UP000008291"/>
    </source>
</evidence>
<evidence type="ECO:0000313" key="3">
    <source>
        <dbReference type="EMBL" id="AAZ97283.1"/>
    </source>
</evidence>
<keyword evidence="4" id="KW-1185">Reference proteome</keyword>
<proteinExistence type="predicted"/>
<protein>
    <submittedName>
        <fullName evidence="3">Uncharacterized protein</fullName>
    </submittedName>
</protein>
<dbReference type="Proteomes" id="UP000008291">
    <property type="component" value="Chromosome"/>
</dbReference>
<dbReference type="OrthoDB" id="8566188at2"/>
<dbReference type="EMBL" id="CP000116">
    <property type="protein sequence ID" value="AAZ97283.1"/>
    <property type="molecule type" value="Genomic_DNA"/>
</dbReference>
<dbReference type="eggNOG" id="ENOG503163U">
    <property type="taxonomic scope" value="Bacteria"/>
</dbReference>
<evidence type="ECO:0000256" key="1">
    <source>
        <dbReference type="SAM" id="MobiDB-lite"/>
    </source>
</evidence>
<name>Q3SJ84_THIDA</name>
<organism evidence="3 4">
    <name type="scientific">Thiobacillus denitrificans (strain ATCC 25259 / T1)</name>
    <dbReference type="NCBI Taxonomy" id="292415"/>
    <lineage>
        <taxon>Bacteria</taxon>
        <taxon>Pseudomonadati</taxon>
        <taxon>Pseudomonadota</taxon>
        <taxon>Betaproteobacteria</taxon>
        <taxon>Nitrosomonadales</taxon>
        <taxon>Thiobacillaceae</taxon>
        <taxon>Thiobacillus</taxon>
    </lineage>
</organism>
<sequence length="121" mass="13081">MRRIIALIVMLIVPLQFAWAAAAGLHGHLGQNVAAMGVHAHDHDYHDAGHANHDATNGSTDKDHNKDEHHGGHCHHVLSFILPESGMTLGLMPSGGRILHPPAVFFTRTPPLLDRPPLARA</sequence>
<keyword evidence="2" id="KW-0732">Signal</keyword>
<feature type="compositionally biased region" description="Basic and acidic residues" evidence="1">
    <location>
        <begin position="60"/>
        <end position="70"/>
    </location>
</feature>